<dbReference type="GO" id="GO:0003700">
    <property type="term" value="F:DNA-binding transcription factor activity"/>
    <property type="evidence" value="ECO:0007669"/>
    <property type="project" value="InterPro"/>
</dbReference>
<dbReference type="InterPro" id="IPR007219">
    <property type="entry name" value="XnlR_reg_dom"/>
</dbReference>
<proteinExistence type="predicted"/>
<evidence type="ECO:0000313" key="5">
    <source>
        <dbReference type="Proteomes" id="UP001221142"/>
    </source>
</evidence>
<name>A0AAD7B8G6_9AGAR</name>
<sequence length="683" mass="76210">MTPSEHVATLLSQGASYLPDGDLRRVLLEVARYARTLENQAKLHNVDESAFSRSPAAGTKKDESKLDMFAIMEGPLMTGRFARLKLSQNPTDPVPYFGKTSQLALINAAMKAREGFNSISKVPRPATAGQDFRGSVCPGRPEDAHSASTETHVPLRFLEPDLLQHLVSLYFTRVNILIFLLHQPTFEKSLADGLHLVDYNFGCTVLVVCALASRCSGDPRVVLNKEVTAGWEYFSQLKPFVKSPRLLTLYEAQTICLSILYDNGMLGSSRDGSWAPVGSALRYVQEIGVHRRNRFSDKYVSEAWKRVFWELICLDTLASAFTTRPMAMSTSDYDVDYPVECDDDDEWWESSDPALPQRDPAKPSFASFTVAGLKLMEILAMAQKTLYLVRDSEKPQGWPQSAVAAVDSALNAWIDEVPEHLRWNQDIENPAFAAQSAILHARYYGIQIHTHRIFIPSSANKMEFSSLLQDYPALAICASSARACTHVMNAFVGRGVLYYPLALNAVFDSALVLLLHVWSARQGHLSVDRLKCLQDVDMCLRVFRFYETKWRNAGFYLETITELMSYANMDQWTTQGEPENPLKRAAHSISGEPSTPNYPLTQDDADSESVQVGMRVDSGPPSEPETYAHEESNVFSLPMRTDDLGRLPVYEPFNWKASSSSLAMALGDYSLPTNPPPNHAHGL</sequence>
<dbReference type="GO" id="GO:0008270">
    <property type="term" value="F:zinc ion binding"/>
    <property type="evidence" value="ECO:0007669"/>
    <property type="project" value="InterPro"/>
</dbReference>
<reference evidence="4" key="1">
    <citation type="submission" date="2023-03" db="EMBL/GenBank/DDBJ databases">
        <title>Massive genome expansion in bonnet fungi (Mycena s.s.) driven by repeated elements and novel gene families across ecological guilds.</title>
        <authorList>
            <consortium name="Lawrence Berkeley National Laboratory"/>
            <person name="Harder C.B."/>
            <person name="Miyauchi S."/>
            <person name="Viragh M."/>
            <person name="Kuo A."/>
            <person name="Thoen E."/>
            <person name="Andreopoulos B."/>
            <person name="Lu D."/>
            <person name="Skrede I."/>
            <person name="Drula E."/>
            <person name="Henrissat B."/>
            <person name="Morin E."/>
            <person name="Kohler A."/>
            <person name="Barry K."/>
            <person name="LaButti K."/>
            <person name="Morin E."/>
            <person name="Salamov A."/>
            <person name="Lipzen A."/>
            <person name="Mereny Z."/>
            <person name="Hegedus B."/>
            <person name="Baldrian P."/>
            <person name="Stursova M."/>
            <person name="Weitz H."/>
            <person name="Taylor A."/>
            <person name="Grigoriev I.V."/>
            <person name="Nagy L.G."/>
            <person name="Martin F."/>
            <person name="Kauserud H."/>
        </authorList>
    </citation>
    <scope>NUCLEOTIDE SEQUENCE</scope>
    <source>
        <strain evidence="4">9284</strain>
    </source>
</reference>
<keyword evidence="5" id="KW-1185">Reference proteome</keyword>
<keyword evidence="1" id="KW-0539">Nucleus</keyword>
<accession>A0AAD7B8G6</accession>
<feature type="domain" description="Xylanolytic transcriptional activator regulatory" evidence="3">
    <location>
        <begin position="273"/>
        <end position="346"/>
    </location>
</feature>
<gene>
    <name evidence="4" type="ORF">FB45DRAFT_802941</name>
</gene>
<dbReference type="GO" id="GO:0006351">
    <property type="term" value="P:DNA-templated transcription"/>
    <property type="evidence" value="ECO:0007669"/>
    <property type="project" value="InterPro"/>
</dbReference>
<dbReference type="CDD" id="cd12148">
    <property type="entry name" value="fungal_TF_MHR"/>
    <property type="match status" value="1"/>
</dbReference>
<dbReference type="Pfam" id="PF04082">
    <property type="entry name" value="Fungal_trans"/>
    <property type="match status" value="1"/>
</dbReference>
<dbReference type="AlphaFoldDB" id="A0AAD7B8G6"/>
<evidence type="ECO:0000256" key="1">
    <source>
        <dbReference type="ARBA" id="ARBA00023242"/>
    </source>
</evidence>
<feature type="region of interest" description="Disordered" evidence="2">
    <location>
        <begin position="574"/>
        <end position="599"/>
    </location>
</feature>
<evidence type="ECO:0000256" key="2">
    <source>
        <dbReference type="SAM" id="MobiDB-lite"/>
    </source>
</evidence>
<dbReference type="PANTHER" id="PTHR46910:SF38">
    <property type="entry name" value="ZN(2)-C6 FUNGAL-TYPE DOMAIN-CONTAINING PROTEIN"/>
    <property type="match status" value="1"/>
</dbReference>
<evidence type="ECO:0000313" key="4">
    <source>
        <dbReference type="EMBL" id="KAJ7613016.1"/>
    </source>
</evidence>
<evidence type="ECO:0000259" key="3">
    <source>
        <dbReference type="SMART" id="SM00906"/>
    </source>
</evidence>
<organism evidence="4 5">
    <name type="scientific">Roridomyces roridus</name>
    <dbReference type="NCBI Taxonomy" id="1738132"/>
    <lineage>
        <taxon>Eukaryota</taxon>
        <taxon>Fungi</taxon>
        <taxon>Dikarya</taxon>
        <taxon>Basidiomycota</taxon>
        <taxon>Agaricomycotina</taxon>
        <taxon>Agaricomycetes</taxon>
        <taxon>Agaricomycetidae</taxon>
        <taxon>Agaricales</taxon>
        <taxon>Marasmiineae</taxon>
        <taxon>Mycenaceae</taxon>
        <taxon>Roridomyces</taxon>
    </lineage>
</organism>
<dbReference type="GO" id="GO:0003677">
    <property type="term" value="F:DNA binding"/>
    <property type="evidence" value="ECO:0007669"/>
    <property type="project" value="InterPro"/>
</dbReference>
<dbReference type="InterPro" id="IPR050987">
    <property type="entry name" value="AtrR-like"/>
</dbReference>
<dbReference type="Proteomes" id="UP001221142">
    <property type="component" value="Unassembled WGS sequence"/>
</dbReference>
<protein>
    <submittedName>
        <fullName evidence="4">Fungal-specific transcription factor domain-containing protein</fullName>
    </submittedName>
</protein>
<dbReference type="SMART" id="SM00906">
    <property type="entry name" value="Fungal_trans"/>
    <property type="match status" value="1"/>
</dbReference>
<dbReference type="EMBL" id="JARKIF010000029">
    <property type="protein sequence ID" value="KAJ7613016.1"/>
    <property type="molecule type" value="Genomic_DNA"/>
</dbReference>
<dbReference type="PANTHER" id="PTHR46910">
    <property type="entry name" value="TRANSCRIPTION FACTOR PDR1"/>
    <property type="match status" value="1"/>
</dbReference>
<comment type="caution">
    <text evidence="4">The sequence shown here is derived from an EMBL/GenBank/DDBJ whole genome shotgun (WGS) entry which is preliminary data.</text>
</comment>